<evidence type="ECO:0000256" key="8">
    <source>
        <dbReference type="SAM" id="MobiDB-lite"/>
    </source>
</evidence>
<feature type="domain" description="C2H2-type" evidence="9">
    <location>
        <begin position="597"/>
        <end position="624"/>
    </location>
</feature>
<organism evidence="11 12">
    <name type="scientific">Bemisia tabaci</name>
    <name type="common">Sweetpotato whitefly</name>
    <name type="synonym">Aleurodes tabaci</name>
    <dbReference type="NCBI Taxonomy" id="7038"/>
    <lineage>
        <taxon>Eukaryota</taxon>
        <taxon>Metazoa</taxon>
        <taxon>Ecdysozoa</taxon>
        <taxon>Arthropoda</taxon>
        <taxon>Hexapoda</taxon>
        <taxon>Insecta</taxon>
        <taxon>Pterygota</taxon>
        <taxon>Neoptera</taxon>
        <taxon>Paraneoptera</taxon>
        <taxon>Hemiptera</taxon>
        <taxon>Sternorrhyncha</taxon>
        <taxon>Aleyrodoidea</taxon>
        <taxon>Aleyrodidae</taxon>
        <taxon>Aleyrodinae</taxon>
        <taxon>Bemisia</taxon>
    </lineage>
</organism>
<feature type="domain" description="C2H2-type" evidence="9">
    <location>
        <begin position="853"/>
        <end position="880"/>
    </location>
</feature>
<dbReference type="PROSITE" id="PS50157">
    <property type="entry name" value="ZINC_FINGER_C2H2_2"/>
    <property type="match status" value="8"/>
</dbReference>
<gene>
    <name evidence="11" type="ORF">BEMITA_LOCUS11793</name>
</gene>
<dbReference type="Pfam" id="PF21549">
    <property type="entry name" value="PRDM2_PR"/>
    <property type="match status" value="1"/>
</dbReference>
<evidence type="ECO:0000256" key="5">
    <source>
        <dbReference type="ARBA" id="ARBA00022833"/>
    </source>
</evidence>
<dbReference type="AlphaFoldDB" id="A0A9P0AJX3"/>
<accession>A0A9P0AJX3</accession>
<dbReference type="GO" id="GO:0008757">
    <property type="term" value="F:S-adenosylmethionine-dependent methyltransferase activity"/>
    <property type="evidence" value="ECO:0007669"/>
    <property type="project" value="UniProtKB-ARBA"/>
</dbReference>
<keyword evidence="3" id="KW-0677">Repeat</keyword>
<keyword evidence="5" id="KW-0862">Zinc</keyword>
<evidence type="ECO:0008006" key="13">
    <source>
        <dbReference type="Google" id="ProtNLM"/>
    </source>
</evidence>
<evidence type="ECO:0000313" key="12">
    <source>
        <dbReference type="Proteomes" id="UP001152759"/>
    </source>
</evidence>
<feature type="domain" description="C2H2-type" evidence="9">
    <location>
        <begin position="946"/>
        <end position="974"/>
    </location>
</feature>
<evidence type="ECO:0000256" key="1">
    <source>
        <dbReference type="ARBA" id="ARBA00004123"/>
    </source>
</evidence>
<dbReference type="InterPro" id="IPR001214">
    <property type="entry name" value="SET_dom"/>
</dbReference>
<dbReference type="SMART" id="SM00355">
    <property type="entry name" value="ZnF_C2H2"/>
    <property type="match status" value="12"/>
</dbReference>
<feature type="region of interest" description="Disordered" evidence="8">
    <location>
        <begin position="617"/>
        <end position="664"/>
    </location>
</feature>
<evidence type="ECO:0000256" key="7">
    <source>
        <dbReference type="PROSITE-ProRule" id="PRU00042"/>
    </source>
</evidence>
<feature type="domain" description="C2H2-type" evidence="9">
    <location>
        <begin position="1052"/>
        <end position="1075"/>
    </location>
</feature>
<evidence type="ECO:0000313" key="11">
    <source>
        <dbReference type="EMBL" id="CAH0393383.1"/>
    </source>
</evidence>
<dbReference type="SUPFAM" id="SSF57667">
    <property type="entry name" value="beta-beta-alpha zinc fingers"/>
    <property type="match status" value="4"/>
</dbReference>
<dbReference type="GO" id="GO:0008170">
    <property type="term" value="F:N-methyltransferase activity"/>
    <property type="evidence" value="ECO:0007669"/>
    <property type="project" value="UniProtKB-ARBA"/>
</dbReference>
<dbReference type="InterPro" id="IPR050888">
    <property type="entry name" value="ZnF_C2H2-type_TF"/>
</dbReference>
<dbReference type="GO" id="GO:0008270">
    <property type="term" value="F:zinc ion binding"/>
    <property type="evidence" value="ECO:0007669"/>
    <property type="project" value="UniProtKB-KW"/>
</dbReference>
<dbReference type="Gene3D" id="3.30.160.60">
    <property type="entry name" value="Classic Zinc Finger"/>
    <property type="match status" value="4"/>
</dbReference>
<evidence type="ECO:0000259" key="10">
    <source>
        <dbReference type="PROSITE" id="PS50280"/>
    </source>
</evidence>
<reference evidence="11" key="1">
    <citation type="submission" date="2021-12" db="EMBL/GenBank/DDBJ databases">
        <authorList>
            <person name="King R."/>
        </authorList>
    </citation>
    <scope>NUCLEOTIDE SEQUENCE</scope>
</reference>
<dbReference type="InterPro" id="IPR036236">
    <property type="entry name" value="Znf_C2H2_sf"/>
</dbReference>
<keyword evidence="12" id="KW-1185">Reference proteome</keyword>
<dbReference type="Gene3D" id="2.170.270.10">
    <property type="entry name" value="SET domain"/>
    <property type="match status" value="1"/>
</dbReference>
<proteinExistence type="predicted"/>
<keyword evidence="2" id="KW-0479">Metal-binding</keyword>
<sequence length="1255" mass="140487">MAGSCGPMVGGGQTMKIDKCLVPPLELWPPTSNSSAVDDKAASQLLFLTVEYVEEGAAVPSNASLFDPAVSESLPQYQPRVSSPLVSNLDSMARYSPLPPISKPEGASIGSMGESSFSDSFAVSVSGALDVFQTPPTTTGESTQEQNTQLIIMDTFYQQRGTQLTDLEPSHVEDFSNPEYILPILPEASDKLLLDPASLNSSELLISVEDAASIFPTSKSNGRIELLLSNGNIAYGLIDSMPTSRVLQIPKEYLINSGRFSLDEAALESDADLKSILVEKSHDPKWNQSSSLDSSSFSVDSRTDLLDGSLLKESSATLNEDNLSDVLSKNISLDNIERDKNLGGSPSDADLGVDTSSFWCEECNCFYETECIKHQFQTIYDKPVVSRARATLPATYLFMNELKADKQSSRKESIMGVFARKHIPKRTQFGPVEGNFLTTPSDEKSSGSLKNFLKFSIEVSPEKFIDVDVSDDEASNWMKFVRPADSSRNQNLRLCQQGKALFFITTKEILPKQELRVWYSYLYAVKRNLPNLSSEGTADNREDLTEENDQLFSNFDSDEGLTKDEELAETSNSKFLRKKKNKGVKSKLVGLSNQKEFACDSCDLKFRRYSRLMQHLSSHKKSDSRKNIKEHSKEIPLSRIPKKKESSERLDSDKENKSELTTDKLGPGTKKQCNKCCLVFPNEVLYEMHTISHSISKKDDTSGALWVCPQCHEECKSRQELSEHVATHCVPWNGTIPYYCVRCDKTLANADRWKRHEAIHKSEDSKPFGCSFCIRRFFSHSALVCHMNYHDTTDKTFDCPICKASFPKITPLKAHIHQHRSNGVYKCPHCPKEYEQYTLIRKHIRSFHSEPKLVCSVCNKAFRTPDKLRLHSLRHSDHREFLCSQCGRQFKRKDKLKAHMDHVHSAAACEKSKGRFIKTASKPANGAKKFAPKLVVNTADYNRYFYKCHSCMVGFKRRGMLVNHLANRHPEISPDSVPELSLPILKTRRNYYCQYCDKIYKSSSKRKVHILKNHPGLELPSSNRLKAGSVNANQVPNASYSRTVESVTSNPHSCPWCHKQYASKAKLLQHQRNKHKELVKISSKQETKQPKDVSKPVFDLEKGRSEILPKTNCVAAEVETTREDLADLTNSCNLATTETELTESHETRNVASLKCELKDLSSADWLNHAFAALGPAISDLITYVTDSNGQQTCTLNLTQEQYSKVMEQKLPLASPSPSSSLAPMPLTSNSPVTTLNSSVSVESGISQSYGLPFFD</sequence>
<evidence type="ECO:0000256" key="6">
    <source>
        <dbReference type="ARBA" id="ARBA00023242"/>
    </source>
</evidence>
<evidence type="ECO:0000256" key="2">
    <source>
        <dbReference type="ARBA" id="ARBA00022723"/>
    </source>
</evidence>
<comment type="subcellular location">
    <subcellularLocation>
        <location evidence="1">Nucleus</location>
    </subcellularLocation>
</comment>
<dbReference type="Pfam" id="PF00096">
    <property type="entry name" value="zf-C2H2"/>
    <property type="match status" value="3"/>
</dbReference>
<feature type="domain" description="C2H2-type" evidence="9">
    <location>
        <begin position="768"/>
        <end position="795"/>
    </location>
</feature>
<dbReference type="GO" id="GO:0008276">
    <property type="term" value="F:protein methyltransferase activity"/>
    <property type="evidence" value="ECO:0007669"/>
    <property type="project" value="UniProtKB-ARBA"/>
</dbReference>
<feature type="compositionally biased region" description="Basic and acidic residues" evidence="8">
    <location>
        <begin position="620"/>
        <end position="636"/>
    </location>
</feature>
<dbReference type="PANTHER" id="PTHR24406">
    <property type="entry name" value="TRANSCRIPTIONAL REPRESSOR CTCFL-RELATED"/>
    <property type="match status" value="1"/>
</dbReference>
<feature type="compositionally biased region" description="Basic and acidic residues" evidence="8">
    <location>
        <begin position="643"/>
        <end position="662"/>
    </location>
</feature>
<dbReference type="PROSITE" id="PS50280">
    <property type="entry name" value="SET"/>
    <property type="match status" value="1"/>
</dbReference>
<keyword evidence="4 7" id="KW-0863">Zinc-finger</keyword>
<dbReference type="KEGG" id="btab:109042696"/>
<dbReference type="EMBL" id="OU963868">
    <property type="protein sequence ID" value="CAH0393383.1"/>
    <property type="molecule type" value="Genomic_DNA"/>
</dbReference>
<keyword evidence="6" id="KW-0539">Nucleus</keyword>
<dbReference type="GO" id="GO:0005634">
    <property type="term" value="C:nucleus"/>
    <property type="evidence" value="ECO:0007669"/>
    <property type="project" value="UniProtKB-SubCell"/>
</dbReference>
<feature type="domain" description="SET" evidence="10">
    <location>
        <begin position="400"/>
        <end position="520"/>
    </location>
</feature>
<name>A0A9P0AJX3_BEMTA</name>
<evidence type="ECO:0000256" key="4">
    <source>
        <dbReference type="ARBA" id="ARBA00022771"/>
    </source>
</evidence>
<feature type="domain" description="C2H2-type" evidence="9">
    <location>
        <begin position="825"/>
        <end position="853"/>
    </location>
</feature>
<protein>
    <recommendedName>
        <fullName evidence="13">PR domain zinc finger protein 10</fullName>
    </recommendedName>
</protein>
<evidence type="ECO:0000256" key="3">
    <source>
        <dbReference type="ARBA" id="ARBA00022737"/>
    </source>
</evidence>
<evidence type="ECO:0000259" key="9">
    <source>
        <dbReference type="PROSITE" id="PS50157"/>
    </source>
</evidence>
<dbReference type="PROSITE" id="PS00028">
    <property type="entry name" value="ZINC_FINGER_C2H2_1"/>
    <property type="match status" value="12"/>
</dbReference>
<dbReference type="Proteomes" id="UP001152759">
    <property type="component" value="Chromosome 7"/>
</dbReference>
<feature type="domain" description="C2H2-type" evidence="9">
    <location>
        <begin position="738"/>
        <end position="765"/>
    </location>
</feature>
<dbReference type="InterPro" id="IPR013087">
    <property type="entry name" value="Znf_C2H2_type"/>
</dbReference>
<dbReference type="InterPro" id="IPR046341">
    <property type="entry name" value="SET_dom_sf"/>
</dbReference>
<feature type="domain" description="C2H2-type" evidence="9">
    <location>
        <begin position="881"/>
        <end position="905"/>
    </location>
</feature>